<sequence>MSRLYDALETLGSGSPVPFADIPMDDLPTYLRQVFEDAELIGNSVPPPPGGQPSTDSTLSRADPDPATSAAGMTVSSVRPPPPAPEVKELWEKWGKPLKVSAGSNVLGISVYKMAAHDRHGAWFGRRSIHEGLSFDHWMRAMKKEFKTSLAVEGGPGSGAVRGIGADQLLERKLVKGIGRMEVCLLSAQFPGPTSPRDFVTLLLTTSSDEQTPPIDTTGRTYMLVSIPVDHPQAAPRQGLIRGHYESVEIIREIPLTAHKSQSDSELQHPSEQGSARGRQRANRNPVEWIMITRSDPGGGIPRFMVERGTPGSITQDATKFVDWACGLKEEDLPEPVSDDEEMETEALVEREVDGGVPLKENAEVERPAKEDHTDETPSDERGILSSISSQIEGSLAQLTPHAQKFLFPNVDEDSSDTDSTSLESFASAEQWTTANEQRQSSLAQALEEGDLGGSQRSSLGSTPPEGTHNPTDEADKEEARLRLKHAKELEKLEQKRKEIDAKRLSSESQLRDPPADHPGKAKEAAEKEAKELARAQERHDREVAKQAAKHEQQLAKLQQKRERERTKREERRKKEAEKGEGKRIRRDRDQWKRLCELVKRENEILKAQVEELQRENTRMVTVLGRSEEGKETLKRMRAEGWGALDGKRNGGREGGSMKSGKSGKLGSEKSKDSSKD</sequence>
<feature type="region of interest" description="Disordered" evidence="1">
    <location>
        <begin position="350"/>
        <end position="382"/>
    </location>
</feature>
<feature type="region of interest" description="Disordered" evidence="1">
    <location>
        <begin position="624"/>
        <end position="677"/>
    </location>
</feature>
<feature type="region of interest" description="Disordered" evidence="1">
    <location>
        <begin position="257"/>
        <end position="285"/>
    </location>
</feature>
<dbReference type="PANTHER" id="PTHR40370">
    <property type="entry name" value="EXPRESSED PROTEIN"/>
    <property type="match status" value="1"/>
</dbReference>
<feature type="compositionally biased region" description="Basic and acidic residues" evidence="1">
    <location>
        <begin position="667"/>
        <end position="677"/>
    </location>
</feature>
<gene>
    <name evidence="3 5" type="ORF">P152DRAFT_428733</name>
</gene>
<evidence type="ECO:0000256" key="1">
    <source>
        <dbReference type="SAM" id="MobiDB-lite"/>
    </source>
</evidence>
<feature type="region of interest" description="Disordered" evidence="1">
    <location>
        <begin position="409"/>
        <end position="587"/>
    </location>
</feature>
<dbReference type="SUPFAM" id="SSF55961">
    <property type="entry name" value="Bet v1-like"/>
    <property type="match status" value="1"/>
</dbReference>
<feature type="compositionally biased region" description="Basic and acidic residues" evidence="1">
    <location>
        <begin position="626"/>
        <end position="639"/>
    </location>
</feature>
<evidence type="ECO:0000313" key="3">
    <source>
        <dbReference type="EMBL" id="KAF1816549.1"/>
    </source>
</evidence>
<dbReference type="PANTHER" id="PTHR40370:SF1">
    <property type="entry name" value="DUF3074 DOMAIN-CONTAINING PROTEIN"/>
    <property type="match status" value="1"/>
</dbReference>
<dbReference type="Proteomes" id="UP000504638">
    <property type="component" value="Unplaced"/>
</dbReference>
<dbReference type="RefSeq" id="XP_033538180.1">
    <property type="nucleotide sequence ID" value="XM_033677339.1"/>
</dbReference>
<feature type="region of interest" description="Disordered" evidence="1">
    <location>
        <begin position="41"/>
        <end position="87"/>
    </location>
</feature>
<dbReference type="AlphaFoldDB" id="A0A6G1GF94"/>
<reference evidence="5" key="3">
    <citation type="submission" date="2025-04" db="UniProtKB">
        <authorList>
            <consortium name="RefSeq"/>
        </authorList>
    </citation>
    <scope>IDENTIFICATION</scope>
    <source>
        <strain evidence="5">CBS 781.70</strain>
    </source>
</reference>
<dbReference type="EMBL" id="ML975150">
    <property type="protein sequence ID" value="KAF1816549.1"/>
    <property type="molecule type" value="Genomic_DNA"/>
</dbReference>
<organism evidence="3">
    <name type="scientific">Eremomyces bilateralis CBS 781.70</name>
    <dbReference type="NCBI Taxonomy" id="1392243"/>
    <lineage>
        <taxon>Eukaryota</taxon>
        <taxon>Fungi</taxon>
        <taxon>Dikarya</taxon>
        <taxon>Ascomycota</taxon>
        <taxon>Pezizomycotina</taxon>
        <taxon>Dothideomycetes</taxon>
        <taxon>Dothideomycetes incertae sedis</taxon>
        <taxon>Eremomycetales</taxon>
        <taxon>Eremomycetaceae</taxon>
        <taxon>Eremomyces</taxon>
    </lineage>
</organism>
<feature type="compositionally biased region" description="Low complexity" evidence="1">
    <location>
        <begin position="657"/>
        <end position="666"/>
    </location>
</feature>
<reference evidence="5" key="2">
    <citation type="submission" date="2020-04" db="EMBL/GenBank/DDBJ databases">
        <authorList>
            <consortium name="NCBI Genome Project"/>
        </authorList>
    </citation>
    <scope>NUCLEOTIDE SEQUENCE</scope>
    <source>
        <strain evidence="5">CBS 781.70</strain>
    </source>
</reference>
<dbReference type="Pfam" id="PF11274">
    <property type="entry name" value="DUF3074"/>
    <property type="match status" value="1"/>
</dbReference>
<feature type="compositionally biased region" description="Basic and acidic residues" evidence="1">
    <location>
        <begin position="361"/>
        <end position="382"/>
    </location>
</feature>
<feature type="compositionally biased region" description="Basic and acidic residues" evidence="1">
    <location>
        <begin position="471"/>
        <end position="587"/>
    </location>
</feature>
<proteinExistence type="predicted"/>
<dbReference type="InterPro" id="IPR024500">
    <property type="entry name" value="DUF3074"/>
</dbReference>
<feature type="domain" description="DUF3074" evidence="2">
    <location>
        <begin position="123"/>
        <end position="325"/>
    </location>
</feature>
<dbReference type="OrthoDB" id="5403181at2759"/>
<dbReference type="InterPro" id="IPR023393">
    <property type="entry name" value="START-like_dom_sf"/>
</dbReference>
<reference evidence="3 5" key="1">
    <citation type="submission" date="2020-01" db="EMBL/GenBank/DDBJ databases">
        <authorList>
            <consortium name="DOE Joint Genome Institute"/>
            <person name="Haridas S."/>
            <person name="Albert R."/>
            <person name="Binder M."/>
            <person name="Bloem J."/>
            <person name="Labutti K."/>
            <person name="Salamov A."/>
            <person name="Andreopoulos B."/>
            <person name="Baker S.E."/>
            <person name="Barry K."/>
            <person name="Bills G."/>
            <person name="Bluhm B.H."/>
            <person name="Cannon C."/>
            <person name="Castanera R."/>
            <person name="Culley D.E."/>
            <person name="Daum C."/>
            <person name="Ezra D."/>
            <person name="Gonzalez J.B."/>
            <person name="Henrissat B."/>
            <person name="Kuo A."/>
            <person name="Liang C."/>
            <person name="Lipzen A."/>
            <person name="Lutzoni F."/>
            <person name="Magnuson J."/>
            <person name="Mondo S."/>
            <person name="Nolan M."/>
            <person name="Ohm R."/>
            <person name="Pangilinan J."/>
            <person name="Park H.-J."/>
            <person name="Ramirez L."/>
            <person name="Alfaro M."/>
            <person name="Sun H."/>
            <person name="Tritt A."/>
            <person name="Yoshinaga Y."/>
            <person name="Zwiers L.-H."/>
            <person name="Turgeon B.G."/>
            <person name="Goodwin S.B."/>
            <person name="Spatafora J.W."/>
            <person name="Crous P.W."/>
            <person name="Grigoriev I.V."/>
        </authorList>
    </citation>
    <scope>NUCLEOTIDE SEQUENCE</scope>
    <source>
        <strain evidence="3 5">CBS 781.70</strain>
    </source>
</reference>
<dbReference type="GeneID" id="54417909"/>
<name>A0A6G1GF94_9PEZI</name>
<evidence type="ECO:0000313" key="5">
    <source>
        <dbReference type="RefSeq" id="XP_033538180.1"/>
    </source>
</evidence>
<accession>A0A6G1GF94</accession>
<evidence type="ECO:0000259" key="2">
    <source>
        <dbReference type="Pfam" id="PF11274"/>
    </source>
</evidence>
<keyword evidence="4" id="KW-1185">Reference proteome</keyword>
<evidence type="ECO:0000313" key="4">
    <source>
        <dbReference type="Proteomes" id="UP000504638"/>
    </source>
</evidence>
<dbReference type="Gene3D" id="3.30.530.20">
    <property type="match status" value="1"/>
</dbReference>
<feature type="compositionally biased region" description="Polar residues" evidence="1">
    <location>
        <begin position="428"/>
        <end position="444"/>
    </location>
</feature>
<protein>
    <recommendedName>
        <fullName evidence="2">DUF3074 domain-containing protein</fullName>
    </recommendedName>
</protein>